<dbReference type="EMBL" id="JBGORX010000014">
    <property type="protein sequence ID" value="MFJ1270154.1"/>
    <property type="molecule type" value="Genomic_DNA"/>
</dbReference>
<keyword evidence="1" id="KW-0732">Signal</keyword>
<evidence type="ECO:0000256" key="1">
    <source>
        <dbReference type="SAM" id="SignalP"/>
    </source>
</evidence>
<feature type="domain" description="Bacterial repeat" evidence="2">
    <location>
        <begin position="141"/>
        <end position="213"/>
    </location>
</feature>
<keyword evidence="4" id="KW-1185">Reference proteome</keyword>
<dbReference type="Pfam" id="PF18998">
    <property type="entry name" value="Flg_new_2"/>
    <property type="match status" value="1"/>
</dbReference>
<dbReference type="RefSeq" id="WP_400188940.1">
    <property type="nucleotide sequence ID" value="NZ_JBGORX010000014.1"/>
</dbReference>
<sequence length="557" mass="57185">MKRRRLRNSLITVTTGLVLMNTAWAGAPVWTFAPVSGYPASVDLSPSQAATIKYTVTNQSRKPHTLTMRPIQGITSSGCTSTLGSHQSCILTLTITGSGLKGDVLGGPILCERGNPSQCYQPSHANALAIRLTQTPPVQQYTITSSAGTNGSVSPNGLQTVNSGTSLSFTATPDTNYGVNQWLVDGALAQTGGATYQLTNITANHTVKVTFNTATLTPSVSTLGLSVNCPTFSTSSCTPKNDALTGKARQITITNTGSVNATNVVVSSSGLPSDASVSFPSSCTTIAANGGTCVITITPGATASANASNAACTTGVQPDGRVQVTADGGLSTSVNAYVLSYGCIYQGGFIYSINDTTLDTGSIGGKTAAVTDTVPGQEIPQPETPNWGGFGTSIGSSLYETSTQGANDGNANSAAIISALTTNYSSPPYNGSSAVSLSSYAAGLCSTLSVDGSGSSACTAPNTCYSNWYLPAICELGPYSLICTSGSTNIQQQLFENTLIPSATLGLVDSSYYWSSTEYSSTPQNNALAELFLPGGSQTTINKLYLLGVRCSRALTF</sequence>
<gene>
    <name evidence="3" type="ORF">ACD661_16480</name>
</gene>
<feature type="chain" id="PRO_5045734549" description="Bacterial repeat domain-containing protein" evidence="1">
    <location>
        <begin position="26"/>
        <end position="557"/>
    </location>
</feature>
<dbReference type="Proteomes" id="UP001615550">
    <property type="component" value="Unassembled WGS sequence"/>
</dbReference>
<evidence type="ECO:0000259" key="2">
    <source>
        <dbReference type="Pfam" id="PF18998"/>
    </source>
</evidence>
<proteinExistence type="predicted"/>
<accession>A0ABW8DBQ4</accession>
<name>A0ABW8DBQ4_9GAMM</name>
<feature type="signal peptide" evidence="1">
    <location>
        <begin position="1"/>
        <end position="25"/>
    </location>
</feature>
<evidence type="ECO:0000313" key="3">
    <source>
        <dbReference type="EMBL" id="MFJ1270154.1"/>
    </source>
</evidence>
<comment type="caution">
    <text evidence="3">The sequence shown here is derived from an EMBL/GenBank/DDBJ whole genome shotgun (WGS) entry which is preliminary data.</text>
</comment>
<evidence type="ECO:0000313" key="4">
    <source>
        <dbReference type="Proteomes" id="UP001615550"/>
    </source>
</evidence>
<organism evidence="3 4">
    <name type="scientific">Legionella lytica</name>
    <dbReference type="NCBI Taxonomy" id="96232"/>
    <lineage>
        <taxon>Bacteria</taxon>
        <taxon>Pseudomonadati</taxon>
        <taxon>Pseudomonadota</taxon>
        <taxon>Gammaproteobacteria</taxon>
        <taxon>Legionellales</taxon>
        <taxon>Legionellaceae</taxon>
        <taxon>Legionella</taxon>
    </lineage>
</organism>
<protein>
    <recommendedName>
        <fullName evidence="2">Bacterial repeat domain-containing protein</fullName>
    </recommendedName>
</protein>
<reference evidence="3 4" key="1">
    <citation type="submission" date="2024-08" db="EMBL/GenBank/DDBJ databases">
        <title>Draft Genome Sequence of Legionella lytica strain DSB2004, Isolated From a Fire Sprinkler System.</title>
        <authorList>
            <person name="Everhart A.D."/>
            <person name="Kidane D.T."/>
            <person name="Farone A.L."/>
            <person name="Farone M.B."/>
        </authorList>
    </citation>
    <scope>NUCLEOTIDE SEQUENCE [LARGE SCALE GENOMIC DNA]</scope>
    <source>
        <strain evidence="3 4">DSB2004</strain>
    </source>
</reference>
<dbReference type="InterPro" id="IPR044060">
    <property type="entry name" value="Bacterial_rp_domain"/>
</dbReference>